<evidence type="ECO:0000313" key="1">
    <source>
        <dbReference type="EMBL" id="KAK3709186.1"/>
    </source>
</evidence>
<accession>A0AAE0XT99</accession>
<protein>
    <submittedName>
        <fullName evidence="1">Uncharacterized protein</fullName>
    </submittedName>
</protein>
<sequence>MTFQDKLAQEDACPKNGYKKYNIYSHVSASISCYLLMPSSVEFAQSQEAHPNNLAMLKPAQHVIVLLCRYIMIDLSHSCSVIFGVQIKLGSGANISLARRCSRRGTYSSAHDQYPKAINALEAEFGRRACQMLYEIDTQFRDVLNSFMFLNFFFEKIYT</sequence>
<proteinExistence type="predicted"/>
<name>A0AAE0XT99_9GAST</name>
<gene>
    <name evidence="1" type="ORF">RRG08_030865</name>
</gene>
<dbReference type="Proteomes" id="UP001283361">
    <property type="component" value="Unassembled WGS sequence"/>
</dbReference>
<dbReference type="EMBL" id="JAWDGP010007673">
    <property type="protein sequence ID" value="KAK3709186.1"/>
    <property type="molecule type" value="Genomic_DNA"/>
</dbReference>
<dbReference type="PROSITE" id="PS51257">
    <property type="entry name" value="PROKAR_LIPOPROTEIN"/>
    <property type="match status" value="1"/>
</dbReference>
<evidence type="ECO:0000313" key="2">
    <source>
        <dbReference type="Proteomes" id="UP001283361"/>
    </source>
</evidence>
<reference evidence="1" key="1">
    <citation type="journal article" date="2023" name="G3 (Bethesda)">
        <title>A reference genome for the long-term kleptoplast-retaining sea slug Elysia crispata morphotype clarki.</title>
        <authorList>
            <person name="Eastman K.E."/>
            <person name="Pendleton A.L."/>
            <person name="Shaikh M.A."/>
            <person name="Suttiyut T."/>
            <person name="Ogas R."/>
            <person name="Tomko P."/>
            <person name="Gavelis G."/>
            <person name="Widhalm J.R."/>
            <person name="Wisecaver J.H."/>
        </authorList>
    </citation>
    <scope>NUCLEOTIDE SEQUENCE</scope>
    <source>
        <strain evidence="1">ECLA1</strain>
    </source>
</reference>
<organism evidence="1 2">
    <name type="scientific">Elysia crispata</name>
    <name type="common">lettuce slug</name>
    <dbReference type="NCBI Taxonomy" id="231223"/>
    <lineage>
        <taxon>Eukaryota</taxon>
        <taxon>Metazoa</taxon>
        <taxon>Spiralia</taxon>
        <taxon>Lophotrochozoa</taxon>
        <taxon>Mollusca</taxon>
        <taxon>Gastropoda</taxon>
        <taxon>Heterobranchia</taxon>
        <taxon>Euthyneura</taxon>
        <taxon>Panpulmonata</taxon>
        <taxon>Sacoglossa</taxon>
        <taxon>Placobranchoidea</taxon>
        <taxon>Plakobranchidae</taxon>
        <taxon>Elysia</taxon>
    </lineage>
</organism>
<comment type="caution">
    <text evidence="1">The sequence shown here is derived from an EMBL/GenBank/DDBJ whole genome shotgun (WGS) entry which is preliminary data.</text>
</comment>
<keyword evidence="2" id="KW-1185">Reference proteome</keyword>
<dbReference type="AlphaFoldDB" id="A0AAE0XT99"/>